<proteinExistence type="inferred from homology"/>
<evidence type="ECO:0000256" key="1">
    <source>
        <dbReference type="ARBA" id="ARBA00004651"/>
    </source>
</evidence>
<feature type="compositionally biased region" description="Low complexity" evidence="8">
    <location>
        <begin position="421"/>
        <end position="434"/>
    </location>
</feature>
<comment type="similarity">
    <text evidence="7">Belongs to the glycosyltransferase 87 family.</text>
</comment>
<keyword evidence="6 9" id="KW-0472">Membrane</keyword>
<evidence type="ECO:0000256" key="7">
    <source>
        <dbReference type="ARBA" id="ARBA00024033"/>
    </source>
</evidence>
<feature type="transmembrane region" description="Helical" evidence="9">
    <location>
        <begin position="148"/>
        <end position="168"/>
    </location>
</feature>
<feature type="transmembrane region" description="Helical" evidence="9">
    <location>
        <begin position="315"/>
        <end position="331"/>
    </location>
</feature>
<dbReference type="Pfam" id="PF09594">
    <property type="entry name" value="GT87"/>
    <property type="match status" value="1"/>
</dbReference>
<feature type="transmembrane region" description="Helical" evidence="9">
    <location>
        <begin position="289"/>
        <end position="310"/>
    </location>
</feature>
<reference evidence="10" key="2">
    <citation type="submission" date="2020-09" db="EMBL/GenBank/DDBJ databases">
        <authorList>
            <person name="Sun Q."/>
            <person name="Zhou Y."/>
        </authorList>
    </citation>
    <scope>NUCLEOTIDE SEQUENCE</scope>
    <source>
        <strain evidence="10">CGMCC 4.5737</strain>
    </source>
</reference>
<keyword evidence="2" id="KW-1003">Cell membrane</keyword>
<accession>A0A8J3CHU4</accession>
<sequence length="443" mass="46680">MAGFVDPPPALPVLGDSTVLDPTTAGYRDNTAARMRALLSARVTLLVGISVTAIVAWVLYRVTSDLHIDLEVYRAGVLAWWHGGDPYGSLPATRSGAHLPFIYPPFAALALGPFVVLPWSAAVAALIATSLVALGGTLYLVARRLWPAGGTVGALTATSVALPLALVLEPTFETFRFGQVNIVLMALVAADCLVVSPRWPRGLLVGIAAAIKLTPAAFLLFFVLRRDFRAAITAVVSGAVATVLGFAVAPAASMRFWFGGMPTSGISGSPFHTNQSIQGTLARLEFPPVLLEACWLVATLALVLLAAVLIRRVEATLAVVVNAAVGLLVSPTSWSHHWVWIAPTLLVLTAYALRLRSIGWALAAMVLAVVFLVAPHRFLPGGDRRELGWNAAEHLIGNSYVLVTIVALVVLLGAARARGRCTPTSPATPPTESSRQLTEVGAP</sequence>
<feature type="transmembrane region" description="Helical" evidence="9">
    <location>
        <begin position="231"/>
        <end position="252"/>
    </location>
</feature>
<evidence type="ECO:0000256" key="6">
    <source>
        <dbReference type="ARBA" id="ARBA00023136"/>
    </source>
</evidence>
<feature type="region of interest" description="Disordered" evidence="8">
    <location>
        <begin position="421"/>
        <end position="443"/>
    </location>
</feature>
<keyword evidence="4 9" id="KW-0812">Transmembrane</keyword>
<dbReference type="EMBL" id="BMMK01000023">
    <property type="protein sequence ID" value="GGM68968.1"/>
    <property type="molecule type" value="Genomic_DNA"/>
</dbReference>
<evidence type="ECO:0000256" key="4">
    <source>
        <dbReference type="ARBA" id="ARBA00022692"/>
    </source>
</evidence>
<comment type="caution">
    <text evidence="10">The sequence shown here is derived from an EMBL/GenBank/DDBJ whole genome shotgun (WGS) entry which is preliminary data.</text>
</comment>
<dbReference type="InterPro" id="IPR018584">
    <property type="entry name" value="GT87"/>
</dbReference>
<feature type="transmembrane region" description="Helical" evidence="9">
    <location>
        <begin position="123"/>
        <end position="142"/>
    </location>
</feature>
<feature type="transmembrane region" description="Helical" evidence="9">
    <location>
        <begin position="37"/>
        <end position="60"/>
    </location>
</feature>
<evidence type="ECO:0000256" key="8">
    <source>
        <dbReference type="SAM" id="MobiDB-lite"/>
    </source>
</evidence>
<keyword evidence="11" id="KW-1185">Reference proteome</keyword>
<gene>
    <name evidence="10" type="ORF">GCM10012275_44280</name>
</gene>
<protein>
    <submittedName>
        <fullName evidence="10">Membrane protein</fullName>
    </submittedName>
</protein>
<feature type="transmembrane region" description="Helical" evidence="9">
    <location>
        <begin position="337"/>
        <end position="353"/>
    </location>
</feature>
<feature type="transmembrane region" description="Helical" evidence="9">
    <location>
        <begin position="399"/>
        <end position="415"/>
    </location>
</feature>
<feature type="transmembrane region" description="Helical" evidence="9">
    <location>
        <begin position="203"/>
        <end position="224"/>
    </location>
</feature>
<reference evidence="10" key="1">
    <citation type="journal article" date="2014" name="Int. J. Syst. Evol. Microbiol.">
        <title>Complete genome sequence of Corynebacterium casei LMG S-19264T (=DSM 44701T), isolated from a smear-ripened cheese.</title>
        <authorList>
            <consortium name="US DOE Joint Genome Institute (JGI-PGF)"/>
            <person name="Walter F."/>
            <person name="Albersmeier A."/>
            <person name="Kalinowski J."/>
            <person name="Ruckert C."/>
        </authorList>
    </citation>
    <scope>NUCLEOTIDE SEQUENCE</scope>
    <source>
        <strain evidence="10">CGMCC 4.5737</strain>
    </source>
</reference>
<dbReference type="GO" id="GO:0016758">
    <property type="term" value="F:hexosyltransferase activity"/>
    <property type="evidence" value="ECO:0007669"/>
    <property type="project" value="InterPro"/>
</dbReference>
<comment type="subcellular location">
    <subcellularLocation>
        <location evidence="1">Cell membrane</location>
        <topology evidence="1">Multi-pass membrane protein</topology>
    </subcellularLocation>
</comment>
<keyword evidence="5 9" id="KW-1133">Transmembrane helix</keyword>
<evidence type="ECO:0000313" key="10">
    <source>
        <dbReference type="EMBL" id="GGM68968.1"/>
    </source>
</evidence>
<dbReference type="Proteomes" id="UP000637578">
    <property type="component" value="Unassembled WGS sequence"/>
</dbReference>
<dbReference type="GO" id="GO:0005886">
    <property type="term" value="C:plasma membrane"/>
    <property type="evidence" value="ECO:0007669"/>
    <property type="project" value="UniProtKB-SubCell"/>
</dbReference>
<feature type="transmembrane region" description="Helical" evidence="9">
    <location>
        <begin position="97"/>
        <end position="116"/>
    </location>
</feature>
<evidence type="ECO:0000256" key="2">
    <source>
        <dbReference type="ARBA" id="ARBA00022475"/>
    </source>
</evidence>
<keyword evidence="3" id="KW-0808">Transferase</keyword>
<evidence type="ECO:0000313" key="11">
    <source>
        <dbReference type="Proteomes" id="UP000637578"/>
    </source>
</evidence>
<name>A0A8J3CHU4_9PSEU</name>
<dbReference type="RefSeq" id="WP_229686613.1">
    <property type="nucleotide sequence ID" value="NZ_BMMK01000023.1"/>
</dbReference>
<organism evidence="10 11">
    <name type="scientific">Longimycelium tulufanense</name>
    <dbReference type="NCBI Taxonomy" id="907463"/>
    <lineage>
        <taxon>Bacteria</taxon>
        <taxon>Bacillati</taxon>
        <taxon>Actinomycetota</taxon>
        <taxon>Actinomycetes</taxon>
        <taxon>Pseudonocardiales</taxon>
        <taxon>Pseudonocardiaceae</taxon>
        <taxon>Longimycelium</taxon>
    </lineage>
</organism>
<feature type="transmembrane region" description="Helical" evidence="9">
    <location>
        <begin position="360"/>
        <end position="379"/>
    </location>
</feature>
<dbReference type="AlphaFoldDB" id="A0A8J3CHU4"/>
<evidence type="ECO:0000256" key="3">
    <source>
        <dbReference type="ARBA" id="ARBA00022679"/>
    </source>
</evidence>
<evidence type="ECO:0000256" key="9">
    <source>
        <dbReference type="SAM" id="Phobius"/>
    </source>
</evidence>
<feature type="transmembrane region" description="Helical" evidence="9">
    <location>
        <begin position="180"/>
        <end position="197"/>
    </location>
</feature>
<evidence type="ECO:0000256" key="5">
    <source>
        <dbReference type="ARBA" id="ARBA00022989"/>
    </source>
</evidence>